<gene>
    <name evidence="3" type="ORF">EXIGLDRAFT_761513</name>
</gene>
<dbReference type="InterPro" id="IPR029058">
    <property type="entry name" value="AB_hydrolase_fold"/>
</dbReference>
<dbReference type="STRING" id="1314781.A0A165NG79"/>
<dbReference type="GO" id="GO:0016787">
    <property type="term" value="F:hydrolase activity"/>
    <property type="evidence" value="ECO:0007669"/>
    <property type="project" value="UniProtKB-KW"/>
</dbReference>
<dbReference type="OrthoDB" id="408631at2759"/>
<organism evidence="3 4">
    <name type="scientific">Exidia glandulosa HHB12029</name>
    <dbReference type="NCBI Taxonomy" id="1314781"/>
    <lineage>
        <taxon>Eukaryota</taxon>
        <taxon>Fungi</taxon>
        <taxon>Dikarya</taxon>
        <taxon>Basidiomycota</taxon>
        <taxon>Agaricomycotina</taxon>
        <taxon>Agaricomycetes</taxon>
        <taxon>Auriculariales</taxon>
        <taxon>Exidiaceae</taxon>
        <taxon>Exidia</taxon>
    </lineage>
</organism>
<name>A0A165NG79_EXIGL</name>
<dbReference type="EMBL" id="KV425899">
    <property type="protein sequence ID" value="KZW00704.1"/>
    <property type="molecule type" value="Genomic_DNA"/>
</dbReference>
<accession>A0A165NG79</accession>
<dbReference type="InParanoid" id="A0A165NG79"/>
<reference evidence="3 4" key="1">
    <citation type="journal article" date="2016" name="Mol. Biol. Evol.">
        <title>Comparative Genomics of Early-Diverging Mushroom-Forming Fungi Provides Insights into the Origins of Lignocellulose Decay Capabilities.</title>
        <authorList>
            <person name="Nagy L.G."/>
            <person name="Riley R."/>
            <person name="Tritt A."/>
            <person name="Adam C."/>
            <person name="Daum C."/>
            <person name="Floudas D."/>
            <person name="Sun H."/>
            <person name="Yadav J.S."/>
            <person name="Pangilinan J."/>
            <person name="Larsson K.H."/>
            <person name="Matsuura K."/>
            <person name="Barry K."/>
            <person name="Labutti K."/>
            <person name="Kuo R."/>
            <person name="Ohm R.A."/>
            <person name="Bhattacharya S.S."/>
            <person name="Shirouzu T."/>
            <person name="Yoshinaga Y."/>
            <person name="Martin F.M."/>
            <person name="Grigoriev I.V."/>
            <person name="Hibbett D.S."/>
        </authorList>
    </citation>
    <scope>NUCLEOTIDE SEQUENCE [LARGE SCALE GENOMIC DNA]</scope>
    <source>
        <strain evidence="3 4">HHB12029</strain>
    </source>
</reference>
<protein>
    <submittedName>
        <fullName evidence="3">Alpha/beta-hydrolase</fullName>
    </submittedName>
</protein>
<evidence type="ECO:0000259" key="2">
    <source>
        <dbReference type="Pfam" id="PF07859"/>
    </source>
</evidence>
<dbReference type="Proteomes" id="UP000077266">
    <property type="component" value="Unassembled WGS sequence"/>
</dbReference>
<dbReference type="Gene3D" id="3.40.50.1820">
    <property type="entry name" value="alpha/beta hydrolase"/>
    <property type="match status" value="1"/>
</dbReference>
<dbReference type="AlphaFoldDB" id="A0A165NG79"/>
<proteinExistence type="predicted"/>
<dbReference type="PANTHER" id="PTHR48081">
    <property type="entry name" value="AB HYDROLASE SUPERFAMILY PROTEIN C4A8.06C"/>
    <property type="match status" value="1"/>
</dbReference>
<evidence type="ECO:0000313" key="4">
    <source>
        <dbReference type="Proteomes" id="UP000077266"/>
    </source>
</evidence>
<keyword evidence="4" id="KW-1185">Reference proteome</keyword>
<sequence>MEGAPILGAPLSFFQRAAIYAARLATPFIASKPIRNGILSTGQSIQPAETLLIQSSKDATRNIAVKLFFPPNTSAEERASMPVYLNLHAGAFVLDLFGMDDEFCTYIAQEAMCTVVDGDYAKAPDHPFPAAYYDVLDVANWILAQSARWDVRRFSAGGFSAGGGLALSIAPHVPLRSIMGFAPSTNLSTWALPRGKGEPKFKGPPVQLLSMLYDAYVSDGADRRDPRVSPFYAAPGKFPPITIAYGMCDAHFSDLQAFGHKVKAAGVDKRDETLHLMVTRLRESWKL</sequence>
<evidence type="ECO:0000313" key="3">
    <source>
        <dbReference type="EMBL" id="KZW00704.1"/>
    </source>
</evidence>
<dbReference type="Pfam" id="PF07859">
    <property type="entry name" value="Abhydrolase_3"/>
    <property type="match status" value="1"/>
</dbReference>
<dbReference type="InterPro" id="IPR050300">
    <property type="entry name" value="GDXG_lipolytic_enzyme"/>
</dbReference>
<feature type="domain" description="Alpha/beta hydrolase fold-3" evidence="2">
    <location>
        <begin position="85"/>
        <end position="268"/>
    </location>
</feature>
<keyword evidence="1 3" id="KW-0378">Hydrolase</keyword>
<dbReference type="SUPFAM" id="SSF53474">
    <property type="entry name" value="alpha/beta-Hydrolases"/>
    <property type="match status" value="1"/>
</dbReference>
<dbReference type="PANTHER" id="PTHR48081:SF8">
    <property type="entry name" value="ALPHA_BETA HYDROLASE FOLD-3 DOMAIN-CONTAINING PROTEIN-RELATED"/>
    <property type="match status" value="1"/>
</dbReference>
<dbReference type="InterPro" id="IPR013094">
    <property type="entry name" value="AB_hydrolase_3"/>
</dbReference>
<evidence type="ECO:0000256" key="1">
    <source>
        <dbReference type="ARBA" id="ARBA00022801"/>
    </source>
</evidence>